<organism evidence="2 3">
    <name type="scientific">Schistosoma mattheei</name>
    <dbReference type="NCBI Taxonomy" id="31246"/>
    <lineage>
        <taxon>Eukaryota</taxon>
        <taxon>Metazoa</taxon>
        <taxon>Spiralia</taxon>
        <taxon>Lophotrochozoa</taxon>
        <taxon>Platyhelminthes</taxon>
        <taxon>Trematoda</taxon>
        <taxon>Digenea</taxon>
        <taxon>Strigeidida</taxon>
        <taxon>Schistosomatoidea</taxon>
        <taxon>Schistosomatidae</taxon>
        <taxon>Schistosoma</taxon>
    </lineage>
</organism>
<reference evidence="2 3" key="1">
    <citation type="submission" date="2018-11" db="EMBL/GenBank/DDBJ databases">
        <authorList>
            <consortium name="Pathogen Informatics"/>
        </authorList>
    </citation>
    <scope>NUCLEOTIDE SEQUENCE [LARGE SCALE GENOMIC DNA]</scope>
    <source>
        <strain>Denwood</strain>
        <strain evidence="3">Zambia</strain>
    </source>
</reference>
<dbReference type="EMBL" id="UZAL01043444">
    <property type="protein sequence ID" value="VDP81327.1"/>
    <property type="molecule type" value="Genomic_DNA"/>
</dbReference>
<name>A0A3P8FY93_9TREM</name>
<keyword evidence="1" id="KW-0812">Transmembrane</keyword>
<keyword evidence="3" id="KW-1185">Reference proteome</keyword>
<evidence type="ECO:0000313" key="2">
    <source>
        <dbReference type="EMBL" id="VDP81327.1"/>
    </source>
</evidence>
<accession>A0A3P8FY93</accession>
<dbReference type="Proteomes" id="UP000269396">
    <property type="component" value="Unassembled WGS sequence"/>
</dbReference>
<feature type="transmembrane region" description="Helical" evidence="1">
    <location>
        <begin position="44"/>
        <end position="63"/>
    </location>
</feature>
<evidence type="ECO:0000256" key="1">
    <source>
        <dbReference type="SAM" id="Phobius"/>
    </source>
</evidence>
<gene>
    <name evidence="2" type="ORF">SMTD_LOCUS19993</name>
</gene>
<protein>
    <submittedName>
        <fullName evidence="2">Uncharacterized protein</fullName>
    </submittedName>
</protein>
<sequence>MVNRTSHPAESVNWLRDDSHEILSFAEQSIRSDVTHSSNLRSSIAIMNIIFFIPITIYTTFNYSGRIYVKRK</sequence>
<evidence type="ECO:0000313" key="3">
    <source>
        <dbReference type="Proteomes" id="UP000269396"/>
    </source>
</evidence>
<keyword evidence="1" id="KW-0472">Membrane</keyword>
<proteinExistence type="predicted"/>
<keyword evidence="1" id="KW-1133">Transmembrane helix</keyword>
<dbReference type="AlphaFoldDB" id="A0A3P8FY93"/>